<evidence type="ECO:0000313" key="3">
    <source>
        <dbReference type="Proteomes" id="UP000249390"/>
    </source>
</evidence>
<keyword evidence="1" id="KW-0812">Transmembrane</keyword>
<organism evidence="2 3">
    <name type="scientific">Cuscuta australis</name>
    <dbReference type="NCBI Taxonomy" id="267555"/>
    <lineage>
        <taxon>Eukaryota</taxon>
        <taxon>Viridiplantae</taxon>
        <taxon>Streptophyta</taxon>
        <taxon>Embryophyta</taxon>
        <taxon>Tracheophyta</taxon>
        <taxon>Spermatophyta</taxon>
        <taxon>Magnoliopsida</taxon>
        <taxon>eudicotyledons</taxon>
        <taxon>Gunneridae</taxon>
        <taxon>Pentapetalae</taxon>
        <taxon>asterids</taxon>
        <taxon>lamiids</taxon>
        <taxon>Solanales</taxon>
        <taxon>Convolvulaceae</taxon>
        <taxon>Cuscuteae</taxon>
        <taxon>Cuscuta</taxon>
        <taxon>Cuscuta subgen. Grammica</taxon>
        <taxon>Cuscuta sect. Cleistogrammica</taxon>
    </lineage>
</organism>
<keyword evidence="1" id="KW-0472">Membrane</keyword>
<gene>
    <name evidence="2" type="ORF">DM860_018049</name>
</gene>
<feature type="transmembrane region" description="Helical" evidence="1">
    <location>
        <begin position="98"/>
        <end position="117"/>
    </location>
</feature>
<dbReference type="Proteomes" id="UP000249390">
    <property type="component" value="Unassembled WGS sequence"/>
</dbReference>
<comment type="caution">
    <text evidence="2">The sequence shown here is derived from an EMBL/GenBank/DDBJ whole genome shotgun (WGS) entry which is preliminary data.</text>
</comment>
<dbReference type="AlphaFoldDB" id="A0A328DZL3"/>
<dbReference type="EMBL" id="NQVE01000077">
    <property type="protein sequence ID" value="RAL49603.1"/>
    <property type="molecule type" value="Genomic_DNA"/>
</dbReference>
<evidence type="ECO:0000256" key="1">
    <source>
        <dbReference type="SAM" id="Phobius"/>
    </source>
</evidence>
<evidence type="ECO:0000313" key="2">
    <source>
        <dbReference type="EMBL" id="RAL49603.1"/>
    </source>
</evidence>
<sequence>MVCCSFERFFVLFVLCSFDFVRFCSSPCVGFSISTTWLDFFDFECSWYCCSTACAFLLICAMCLIFWNSFLMLFGTFVEVFNCTHGSQWLMDLVCSKMPSLTVLWVCYCLGSCWLAFGKAPRTRGCYGFMFGFFQILATATSK</sequence>
<feature type="transmembrane region" description="Helical" evidence="1">
    <location>
        <begin position="53"/>
        <end position="78"/>
    </location>
</feature>
<keyword evidence="1" id="KW-1133">Transmembrane helix</keyword>
<proteinExistence type="predicted"/>
<protein>
    <submittedName>
        <fullName evidence="2">Uncharacterized protein</fullName>
    </submittedName>
</protein>
<reference evidence="2 3" key="1">
    <citation type="submission" date="2018-06" db="EMBL/GenBank/DDBJ databases">
        <title>The Genome of Cuscuta australis (Dodder) Provides Insight into the Evolution of Plant Parasitism.</title>
        <authorList>
            <person name="Liu H."/>
        </authorList>
    </citation>
    <scope>NUCLEOTIDE SEQUENCE [LARGE SCALE GENOMIC DNA]</scope>
    <source>
        <strain evidence="3">cv. Yunnan</strain>
        <tissue evidence="2">Vines</tissue>
    </source>
</reference>
<keyword evidence="3" id="KW-1185">Reference proteome</keyword>
<accession>A0A328DZL3</accession>
<name>A0A328DZL3_9ASTE</name>